<reference evidence="2" key="1">
    <citation type="submission" date="2021-11" db="EMBL/GenBank/DDBJ databases">
        <authorList>
            <person name="Schell T."/>
        </authorList>
    </citation>
    <scope>NUCLEOTIDE SEQUENCE</scope>
    <source>
        <strain evidence="2">M5</strain>
    </source>
</reference>
<comment type="caution">
    <text evidence="2">The sequence shown here is derived from an EMBL/GenBank/DDBJ whole genome shotgun (WGS) entry which is preliminary data.</text>
</comment>
<evidence type="ECO:0000313" key="2">
    <source>
        <dbReference type="EMBL" id="CAH0106664.1"/>
    </source>
</evidence>
<feature type="compositionally biased region" description="Polar residues" evidence="1">
    <location>
        <begin position="65"/>
        <end position="78"/>
    </location>
</feature>
<evidence type="ECO:0000256" key="1">
    <source>
        <dbReference type="SAM" id="MobiDB-lite"/>
    </source>
</evidence>
<dbReference type="Proteomes" id="UP000789390">
    <property type="component" value="Unassembled WGS sequence"/>
</dbReference>
<organism evidence="2 3">
    <name type="scientific">Daphnia galeata</name>
    <dbReference type="NCBI Taxonomy" id="27404"/>
    <lineage>
        <taxon>Eukaryota</taxon>
        <taxon>Metazoa</taxon>
        <taxon>Ecdysozoa</taxon>
        <taxon>Arthropoda</taxon>
        <taxon>Crustacea</taxon>
        <taxon>Branchiopoda</taxon>
        <taxon>Diplostraca</taxon>
        <taxon>Cladocera</taxon>
        <taxon>Anomopoda</taxon>
        <taxon>Daphniidae</taxon>
        <taxon>Daphnia</taxon>
    </lineage>
</organism>
<accession>A0A8J2WGT1</accession>
<protein>
    <submittedName>
        <fullName evidence="2">Uncharacterized protein</fullName>
    </submittedName>
</protein>
<sequence>MATTAETGLSDAAYWLGGDMKRWRIPRPKMTTTATTTNSSSSSSARGNGQPERRPADPPRDYLVNESSVEQETSGGSHLSSSNEGSPLGSSTNADD</sequence>
<evidence type="ECO:0000313" key="3">
    <source>
        <dbReference type="Proteomes" id="UP000789390"/>
    </source>
</evidence>
<proteinExistence type="predicted"/>
<feature type="compositionally biased region" description="Basic and acidic residues" evidence="1">
    <location>
        <begin position="51"/>
        <end position="60"/>
    </location>
</feature>
<keyword evidence="3" id="KW-1185">Reference proteome</keyword>
<name>A0A8J2WGT1_9CRUS</name>
<dbReference type="EMBL" id="CAKKLH010000224">
    <property type="protein sequence ID" value="CAH0106664.1"/>
    <property type="molecule type" value="Genomic_DNA"/>
</dbReference>
<feature type="region of interest" description="Disordered" evidence="1">
    <location>
        <begin position="17"/>
        <end position="96"/>
    </location>
</feature>
<feature type="compositionally biased region" description="Low complexity" evidence="1">
    <location>
        <begin position="31"/>
        <end position="45"/>
    </location>
</feature>
<feature type="compositionally biased region" description="Low complexity" evidence="1">
    <location>
        <begin position="79"/>
        <end position="96"/>
    </location>
</feature>
<gene>
    <name evidence="2" type="ORF">DGAL_LOCUS9821</name>
</gene>
<dbReference type="AlphaFoldDB" id="A0A8J2WGT1"/>